<dbReference type="InterPro" id="IPR052734">
    <property type="entry name" value="Nod_factor_acetyltransferase"/>
</dbReference>
<reference evidence="3 4" key="1">
    <citation type="submission" date="2018-09" db="EMBL/GenBank/DDBJ databases">
        <title>Murine metabolic-syndrome-specific gut microbial biobank.</title>
        <authorList>
            <person name="Liu C."/>
        </authorList>
    </citation>
    <scope>NUCLEOTIDE SEQUENCE [LARGE SCALE GENOMIC DNA]</scope>
    <source>
        <strain evidence="3 4">0.1X-D8-26</strain>
    </source>
</reference>
<dbReference type="AlphaFoldDB" id="A0A3L8AAA0"/>
<sequence length="332" mass="39031">MGEILINRKSRFQYMDIMKGILILLVVYGHTAWQAHEVGIHNQTIEILGQTGFLYEPFYMAAFFAITGYCSNFKKSYKDFLISDIKTLLFPSVSLCVVAAFIRYLIMGEIDLSWITPHRLLRFCSLHWFLPALFWAKQIHFFLHRFNQYVVSIIYIFLTFVGFYLVGHTTEYWWFYHALMFVIYLQFGSLIKSIPIPSKSIYVILYLVVVIALLTITGNVPKVTSETNMQGWQMPIFILTSCIGTLGMFWISQKIHTCKFLEYLGRNSIVIYCVHFTLMNDFYRLFADSIDTMNVYQSVFTLILMYSMILTICTCVCWMLNFKYTRWIVGKF</sequence>
<keyword evidence="1" id="KW-0472">Membrane</keyword>
<feature type="transmembrane region" description="Helical" evidence="1">
    <location>
        <begin position="53"/>
        <end position="73"/>
    </location>
</feature>
<organism evidence="3 4">
    <name type="scientific">Bacteroides acidifaciens</name>
    <dbReference type="NCBI Taxonomy" id="85831"/>
    <lineage>
        <taxon>Bacteria</taxon>
        <taxon>Pseudomonadati</taxon>
        <taxon>Bacteroidota</taxon>
        <taxon>Bacteroidia</taxon>
        <taxon>Bacteroidales</taxon>
        <taxon>Bacteroidaceae</taxon>
        <taxon>Bacteroides</taxon>
    </lineage>
</organism>
<feature type="transmembrane region" description="Helical" evidence="1">
    <location>
        <begin position="299"/>
        <end position="322"/>
    </location>
</feature>
<gene>
    <name evidence="3" type="ORF">D7Y07_04685</name>
</gene>
<feature type="transmembrane region" description="Helical" evidence="1">
    <location>
        <begin position="263"/>
        <end position="279"/>
    </location>
</feature>
<dbReference type="RefSeq" id="WP_121766322.1">
    <property type="nucleotide sequence ID" value="NZ_RAZM01000009.1"/>
</dbReference>
<proteinExistence type="predicted"/>
<feature type="transmembrane region" description="Helical" evidence="1">
    <location>
        <begin position="173"/>
        <end position="191"/>
    </location>
</feature>
<dbReference type="PANTHER" id="PTHR37312:SF1">
    <property type="entry name" value="MEMBRANE-BOUND ACYLTRANSFERASE YKRP-RELATED"/>
    <property type="match status" value="1"/>
</dbReference>
<evidence type="ECO:0000313" key="4">
    <source>
        <dbReference type="Proteomes" id="UP000267159"/>
    </source>
</evidence>
<dbReference type="GO" id="GO:0016747">
    <property type="term" value="F:acyltransferase activity, transferring groups other than amino-acyl groups"/>
    <property type="evidence" value="ECO:0007669"/>
    <property type="project" value="InterPro"/>
</dbReference>
<comment type="caution">
    <text evidence="3">The sequence shown here is derived from an EMBL/GenBank/DDBJ whole genome shotgun (WGS) entry which is preliminary data.</text>
</comment>
<evidence type="ECO:0000256" key="1">
    <source>
        <dbReference type="SAM" id="Phobius"/>
    </source>
</evidence>
<feature type="transmembrane region" description="Helical" evidence="1">
    <location>
        <begin position="119"/>
        <end position="136"/>
    </location>
</feature>
<feature type="transmembrane region" description="Helical" evidence="1">
    <location>
        <begin position="12"/>
        <end position="33"/>
    </location>
</feature>
<feature type="domain" description="Acyltransferase 3" evidence="2">
    <location>
        <begin position="13"/>
        <end position="320"/>
    </location>
</feature>
<accession>A0A3L8AAA0</accession>
<feature type="transmembrane region" description="Helical" evidence="1">
    <location>
        <begin position="148"/>
        <end position="167"/>
    </location>
</feature>
<dbReference type="Proteomes" id="UP000267159">
    <property type="component" value="Unassembled WGS sequence"/>
</dbReference>
<dbReference type="EMBL" id="RAZM01000009">
    <property type="protein sequence ID" value="RLT81105.1"/>
    <property type="molecule type" value="Genomic_DNA"/>
</dbReference>
<feature type="transmembrane region" description="Helical" evidence="1">
    <location>
        <begin position="85"/>
        <end position="107"/>
    </location>
</feature>
<protein>
    <recommendedName>
        <fullName evidence="2">Acyltransferase 3 domain-containing protein</fullName>
    </recommendedName>
</protein>
<feature type="transmembrane region" description="Helical" evidence="1">
    <location>
        <begin position="203"/>
        <end position="220"/>
    </location>
</feature>
<keyword evidence="1" id="KW-1133">Transmembrane helix</keyword>
<feature type="transmembrane region" description="Helical" evidence="1">
    <location>
        <begin position="232"/>
        <end position="251"/>
    </location>
</feature>
<dbReference type="PANTHER" id="PTHR37312">
    <property type="entry name" value="MEMBRANE-BOUND ACYLTRANSFERASE YKRP-RELATED"/>
    <property type="match status" value="1"/>
</dbReference>
<keyword evidence="1" id="KW-0812">Transmembrane</keyword>
<dbReference type="Pfam" id="PF01757">
    <property type="entry name" value="Acyl_transf_3"/>
    <property type="match status" value="1"/>
</dbReference>
<evidence type="ECO:0000313" key="3">
    <source>
        <dbReference type="EMBL" id="RLT81105.1"/>
    </source>
</evidence>
<name>A0A3L8AAA0_9BACE</name>
<dbReference type="InterPro" id="IPR002656">
    <property type="entry name" value="Acyl_transf_3_dom"/>
</dbReference>
<evidence type="ECO:0000259" key="2">
    <source>
        <dbReference type="Pfam" id="PF01757"/>
    </source>
</evidence>